<dbReference type="Proteomes" id="UP000282084">
    <property type="component" value="Unassembled WGS sequence"/>
</dbReference>
<dbReference type="AlphaFoldDB" id="A0A495VZV6"/>
<comment type="caution">
    <text evidence="1">The sequence shown here is derived from an EMBL/GenBank/DDBJ whole genome shotgun (WGS) entry which is preliminary data.</text>
</comment>
<accession>A0A495VZV6</accession>
<dbReference type="RefSeq" id="WP_281275432.1">
    <property type="nucleotide sequence ID" value="NZ_RBXO01000001.1"/>
</dbReference>
<evidence type="ECO:0000313" key="2">
    <source>
        <dbReference type="Proteomes" id="UP000282084"/>
    </source>
</evidence>
<gene>
    <name evidence="1" type="ORF">C8E97_3387</name>
</gene>
<evidence type="ECO:0008006" key="3">
    <source>
        <dbReference type="Google" id="ProtNLM"/>
    </source>
</evidence>
<sequence length="44" mass="4351">MDLTFDVEDLVLDELAVTAVGDAAFADGGAGAASCSCCSRPTQG</sequence>
<dbReference type="EMBL" id="RBXO01000001">
    <property type="protein sequence ID" value="RKT54739.1"/>
    <property type="molecule type" value="Genomic_DNA"/>
</dbReference>
<organism evidence="1 2">
    <name type="scientific">Saccharothrix australiensis</name>
    <dbReference type="NCBI Taxonomy" id="2072"/>
    <lineage>
        <taxon>Bacteria</taxon>
        <taxon>Bacillati</taxon>
        <taxon>Actinomycetota</taxon>
        <taxon>Actinomycetes</taxon>
        <taxon>Pseudonocardiales</taxon>
        <taxon>Pseudonocardiaceae</taxon>
        <taxon>Saccharothrix</taxon>
    </lineage>
</organism>
<keyword evidence="2" id="KW-1185">Reference proteome</keyword>
<protein>
    <recommendedName>
        <fullName evidence="3">Thiazolylpeptide-type bacteriocin</fullName>
    </recommendedName>
</protein>
<name>A0A495VZV6_9PSEU</name>
<proteinExistence type="predicted"/>
<reference evidence="1 2" key="1">
    <citation type="submission" date="2018-10" db="EMBL/GenBank/DDBJ databases">
        <title>Sequencing the genomes of 1000 actinobacteria strains.</title>
        <authorList>
            <person name="Klenk H.-P."/>
        </authorList>
    </citation>
    <scope>NUCLEOTIDE SEQUENCE [LARGE SCALE GENOMIC DNA]</scope>
    <source>
        <strain evidence="1 2">DSM 43800</strain>
    </source>
</reference>
<evidence type="ECO:0000313" key="1">
    <source>
        <dbReference type="EMBL" id="RKT54739.1"/>
    </source>
</evidence>